<dbReference type="RefSeq" id="WP_007368821.1">
    <property type="nucleotide sequence ID" value="NZ_GL872283.1"/>
</dbReference>
<dbReference type="EMBL" id="AEWX01000018">
    <property type="protein sequence ID" value="EGC20054.1"/>
    <property type="molecule type" value="Genomic_DNA"/>
</dbReference>
<dbReference type="Proteomes" id="UP000005697">
    <property type="component" value="Unassembled WGS sequence"/>
</dbReference>
<dbReference type="HOGENOM" id="CLU_2466449_0_0_10"/>
<keyword evidence="2" id="KW-1185">Reference proteome</keyword>
<name>F0F6S7_9BACT</name>
<reference evidence="1 2" key="1">
    <citation type="submission" date="2011-01" db="EMBL/GenBank/DDBJ databases">
        <authorList>
            <person name="Muzny D."/>
            <person name="Qin X."/>
            <person name="Deng J."/>
            <person name="Jiang H."/>
            <person name="Liu Y."/>
            <person name="Qu J."/>
            <person name="Song X.-Z."/>
            <person name="Zhang L."/>
            <person name="Thornton R."/>
            <person name="Coyle M."/>
            <person name="Francisco L."/>
            <person name="Jackson L."/>
            <person name="Javaid M."/>
            <person name="Korchina V."/>
            <person name="Kovar C."/>
            <person name="Mata R."/>
            <person name="Mathew T."/>
            <person name="Ngo R."/>
            <person name="Nguyen L."/>
            <person name="Nguyen N."/>
            <person name="Okwuonu G."/>
            <person name="Ongeri F."/>
            <person name="Pham C."/>
            <person name="Simmons D."/>
            <person name="Wilczek-Boney K."/>
            <person name="Hale W."/>
            <person name="Jakkamsetti A."/>
            <person name="Pham P."/>
            <person name="Ruth R."/>
            <person name="San Lucas F."/>
            <person name="Warren J."/>
            <person name="Zhang J."/>
            <person name="Zhao Z."/>
            <person name="Zhou C."/>
            <person name="Zhu D."/>
            <person name="Lee S."/>
            <person name="Bess C."/>
            <person name="Blankenburg K."/>
            <person name="Forbes L."/>
            <person name="Fu Q."/>
            <person name="Gubbala S."/>
            <person name="Hirani K."/>
            <person name="Jayaseelan J.C."/>
            <person name="Lara F."/>
            <person name="Munidasa M."/>
            <person name="Palculict T."/>
            <person name="Patil S."/>
            <person name="Pu L.-L."/>
            <person name="Saada N."/>
            <person name="Tang L."/>
            <person name="Weissenberger G."/>
            <person name="Zhu Y."/>
            <person name="Hemphill L."/>
            <person name="Shang Y."/>
            <person name="Youmans B."/>
            <person name="Ayvaz T."/>
            <person name="Ross M."/>
            <person name="Santibanez J."/>
            <person name="Aqrawi P."/>
            <person name="Gross S."/>
            <person name="Joshi V."/>
            <person name="Fowler G."/>
            <person name="Nazareth L."/>
            <person name="Reid J."/>
            <person name="Worley K."/>
            <person name="Petrosino J."/>
            <person name="Highlander S."/>
            <person name="Gibbs R."/>
        </authorList>
    </citation>
    <scope>NUCLEOTIDE SEQUENCE [LARGE SCALE GENOMIC DNA]</scope>
    <source>
        <strain evidence="1 2">DSM 16608</strain>
    </source>
</reference>
<dbReference type="AlphaFoldDB" id="F0F6S7"/>
<evidence type="ECO:0000313" key="1">
    <source>
        <dbReference type="EMBL" id="EGC20054.1"/>
    </source>
</evidence>
<proteinExistence type="predicted"/>
<organism evidence="1 2">
    <name type="scientific">Prevotella multiformis DSM 16608</name>
    <dbReference type="NCBI Taxonomy" id="888743"/>
    <lineage>
        <taxon>Bacteria</taxon>
        <taxon>Pseudomonadati</taxon>
        <taxon>Bacteroidota</taxon>
        <taxon>Bacteroidia</taxon>
        <taxon>Bacteroidales</taxon>
        <taxon>Prevotellaceae</taxon>
        <taxon>Prevotella</taxon>
    </lineage>
</organism>
<gene>
    <name evidence="1" type="ORF">HMPREF9141_1294</name>
</gene>
<comment type="caution">
    <text evidence="1">The sequence shown here is derived from an EMBL/GenBank/DDBJ whole genome shotgun (WGS) entry which is preliminary data.</text>
</comment>
<evidence type="ECO:0000313" key="2">
    <source>
        <dbReference type="Proteomes" id="UP000005697"/>
    </source>
</evidence>
<protein>
    <submittedName>
        <fullName evidence="1">Uncharacterized protein</fullName>
    </submittedName>
</protein>
<accession>F0F6S7</accession>
<sequence>MRAIFSGRGAALPEADATYLMKQRVAFRLPTDNLHTETSAAQGLPDSHIQHVIRINLDLKSHTQPIEEPDMAFVSGWSQGLSLRFSCL</sequence>